<dbReference type="PANTHER" id="PTHR21679:SF5">
    <property type="entry name" value="DOMAIN OF UNKNOWN FUNCTION DB DOMAIN-CONTAINING PROTEIN"/>
    <property type="match status" value="1"/>
</dbReference>
<evidence type="ECO:0000313" key="3">
    <source>
        <dbReference type="WBParaSite" id="sdigi.contig365.g7778.t1"/>
    </source>
</evidence>
<organism evidence="2 3">
    <name type="scientific">Setaria digitata</name>
    <dbReference type="NCBI Taxonomy" id="48799"/>
    <lineage>
        <taxon>Eukaryota</taxon>
        <taxon>Metazoa</taxon>
        <taxon>Ecdysozoa</taxon>
        <taxon>Nematoda</taxon>
        <taxon>Chromadorea</taxon>
        <taxon>Rhabditida</taxon>
        <taxon>Spirurina</taxon>
        <taxon>Spiruromorpha</taxon>
        <taxon>Filarioidea</taxon>
        <taxon>Setariidae</taxon>
        <taxon>Setaria</taxon>
    </lineage>
</organism>
<evidence type="ECO:0008006" key="4">
    <source>
        <dbReference type="Google" id="ProtNLM"/>
    </source>
</evidence>
<dbReference type="PANTHER" id="PTHR21679">
    <property type="entry name" value="DOMAIN OF UNKNOWN FUNCTION DB DOMAIN-CONTAINING PROTEIN-RELATED"/>
    <property type="match status" value="1"/>
</dbReference>
<dbReference type="AlphaFoldDB" id="A0A915PYG8"/>
<feature type="compositionally biased region" description="Basic residues" evidence="1">
    <location>
        <begin position="74"/>
        <end position="84"/>
    </location>
</feature>
<accession>A0A915PYG8</accession>
<protein>
    <recommendedName>
        <fullName evidence="4">Domain of unknown function DB domain-containing protein</fullName>
    </recommendedName>
</protein>
<dbReference type="Proteomes" id="UP000887581">
    <property type="component" value="Unplaced"/>
</dbReference>
<reference evidence="3" key="1">
    <citation type="submission" date="2022-11" db="UniProtKB">
        <authorList>
            <consortium name="WormBaseParasite"/>
        </authorList>
    </citation>
    <scope>IDENTIFICATION</scope>
</reference>
<sequence length="262" mass="29257">MQILVSSFANATSSITTGSFVKISSTTNVFTTSSVPDVEVLTDVSQTIYKNGVNDGEAANPNSTVQTKREGRKPSFRNVPKHRYLPVPTSSNENESLVSMASGEDYDPVVDVTAVVPESVQRNLHGKLWKLRSFKVIRQITLNWLYNHGLTDLDNDFTKELRTTKKTQCGVAPNFSPCIPIEEANFRFGGCCREKLIPYSCQHLCKYNITEAETQVYAEFCMYYQSFDALRMGMTTVNAAVRHSVKYSVVLEMESKDSASNT</sequence>
<evidence type="ECO:0000313" key="2">
    <source>
        <dbReference type="Proteomes" id="UP000887581"/>
    </source>
</evidence>
<feature type="region of interest" description="Disordered" evidence="1">
    <location>
        <begin position="52"/>
        <end position="94"/>
    </location>
</feature>
<proteinExistence type="predicted"/>
<name>A0A915PYG8_9BILA</name>
<dbReference type="WBParaSite" id="sdigi.contig365.g7778.t1">
    <property type="protein sequence ID" value="sdigi.contig365.g7778.t1"/>
    <property type="gene ID" value="sdigi.contig365.g7778"/>
</dbReference>
<keyword evidence="2" id="KW-1185">Reference proteome</keyword>
<evidence type="ECO:0000256" key="1">
    <source>
        <dbReference type="SAM" id="MobiDB-lite"/>
    </source>
</evidence>